<feature type="compositionally biased region" description="Basic and acidic residues" evidence="6">
    <location>
        <begin position="60"/>
        <end position="70"/>
    </location>
</feature>
<dbReference type="CDD" id="cd04710">
    <property type="entry name" value="BAH_fungalPHD"/>
    <property type="match status" value="1"/>
</dbReference>
<evidence type="ECO:0000313" key="12">
    <source>
        <dbReference type="EMBL" id="GAM38049.1"/>
    </source>
</evidence>
<reference evidence="13" key="1">
    <citation type="journal article" date="2015" name="Genome Announc.">
        <title>Draft genome sequence of Talaromyces cellulolyticus strain Y-94, a source of lignocellulosic biomass-degrading enzymes.</title>
        <authorList>
            <person name="Fujii T."/>
            <person name="Koike H."/>
            <person name="Sawayama S."/>
            <person name="Yano S."/>
            <person name="Inoue H."/>
        </authorList>
    </citation>
    <scope>NUCLEOTIDE SEQUENCE [LARGE SCALE GENOMIC DNA]</scope>
    <source>
        <strain evidence="13">Y-94</strain>
    </source>
</reference>
<dbReference type="GO" id="GO:0048189">
    <property type="term" value="C:Lid2 complex"/>
    <property type="evidence" value="ECO:0007669"/>
    <property type="project" value="TreeGrafter"/>
</dbReference>
<feature type="region of interest" description="Disordered" evidence="6">
    <location>
        <begin position="517"/>
        <end position="557"/>
    </location>
</feature>
<dbReference type="InterPro" id="IPR029617">
    <property type="entry name" value="Snt2"/>
</dbReference>
<feature type="compositionally biased region" description="Polar residues" evidence="6">
    <location>
        <begin position="533"/>
        <end position="543"/>
    </location>
</feature>
<feature type="domain" description="ELM2" evidence="9">
    <location>
        <begin position="592"/>
        <end position="765"/>
    </location>
</feature>
<feature type="domain" description="SANT" evidence="10">
    <location>
        <begin position="776"/>
        <end position="821"/>
    </location>
</feature>
<keyword evidence="4" id="KW-0539">Nucleus</keyword>
<protein>
    <submittedName>
        <fullName evidence="12">Uncharacterized protein</fullName>
    </submittedName>
</protein>
<dbReference type="SUPFAM" id="SSF46689">
    <property type="entry name" value="Homeodomain-like"/>
    <property type="match status" value="1"/>
</dbReference>
<dbReference type="PROSITE" id="PS51038">
    <property type="entry name" value="BAH"/>
    <property type="match status" value="1"/>
</dbReference>
<feature type="compositionally biased region" description="Low complexity" evidence="6">
    <location>
        <begin position="214"/>
        <end position="233"/>
    </location>
</feature>
<keyword evidence="13" id="KW-1185">Reference proteome</keyword>
<evidence type="ECO:0000259" key="10">
    <source>
        <dbReference type="PROSITE" id="PS51293"/>
    </source>
</evidence>
<evidence type="ECO:0000259" key="9">
    <source>
        <dbReference type="PROSITE" id="PS51156"/>
    </source>
</evidence>
<dbReference type="GO" id="GO:0036205">
    <property type="term" value="P:histone catabolic process"/>
    <property type="evidence" value="ECO:0007669"/>
    <property type="project" value="TreeGrafter"/>
</dbReference>
<dbReference type="InterPro" id="IPR001965">
    <property type="entry name" value="Znf_PHD"/>
</dbReference>
<name>A0A6V8HAV0_TALPI</name>
<evidence type="ECO:0000256" key="1">
    <source>
        <dbReference type="ARBA" id="ARBA00022723"/>
    </source>
</evidence>
<comment type="caution">
    <text evidence="12">The sequence shown here is derived from an EMBL/GenBank/DDBJ whole genome shotgun (WGS) entry which is preliminary data.</text>
</comment>
<dbReference type="InterPro" id="IPR043151">
    <property type="entry name" value="BAH_sf"/>
</dbReference>
<feature type="region of interest" description="Disordered" evidence="6">
    <location>
        <begin position="1"/>
        <end position="262"/>
    </location>
</feature>
<evidence type="ECO:0000256" key="4">
    <source>
        <dbReference type="ARBA" id="ARBA00023242"/>
    </source>
</evidence>
<dbReference type="PROSITE" id="PS50016">
    <property type="entry name" value="ZF_PHD_2"/>
    <property type="match status" value="1"/>
</dbReference>
<sequence>MSEDSQATESMPPSAEQSDSTGPGPGPANANNNNNNGLSSPARSKSRNAAPATKTATPTDKPEKPEHAKTTDATAIANANANANANGAVAQSQPMTVSNSTSSEMTSMTDAASNAAAPYSTRSRGRREGAPRPNYAEDVEMDFELTSPAPGTKSAANSTKRSTAISSVNGSPSVGTDSEKGPAASTRKGQSTAANGTTNGTQANAAAKEPIPGTSTFSANATNSSNASSASSASRKRKQPPSGATGANPNGSAKRVLSSTSGYKHDIRLSSMMTFENSGARLRNGKLKADDGTTLEVNDHVYLICEPPGEPYYLGRIMEFLPAKGNPTGPVEMVRVNWYYRPKDIQRRVPDPRLVFASMHSDPCPLSSLRGKCTIKHVSEIGNLDEYRKLRDCFWYDKMFDRYMLRYYEVVPTKEVINVPSHVKQVLDERWRFVLCEPVRKKELTGAVKTCVKCALYAASVDSVDCAVCHNTYHMNCVRPKLTKKPARGFAWACALCSRAQERKLEARNTPLIGETLPDIEEDLPEEEEEEQNNTAVVGTERSSPAADDDKKPAPATAAQIAQAKMWPYRYYGIHCQLEDALDYDDRIYPRASSRIGTRHQAIVSPWYGKPVEYIKPVDLKKKAKSSKSGSSKLSKATLAAIEAEKQERLKRPWVMDEPTGFIRRGEDEPVMVNGKEVRTAELLFKLPEPNQIPSGRGEDDHPAPEMSLADREKFIDEYMAKAKDVAAERGLPKYLTNFLDKALEYLYAEKFNVESALKRLKKADLYKDLKEPKLSKEQKALFAEGVSKYGSEWINIRRHIGNIEHRHVVRYYYMWKKTPEGRRVWNAYEGRHGKKEAKRADSTSKLLDDIADEADDSAFDNEKASTKKRGFQCKFCLTRTSPQWRRAPLTLPGATVPAEPSSKKADKGGQLAVALCHRCAILWRKYAIEYKDADELAKKLQASGNKAWRRKLDDELCAQALVQQETPQLTTAPSTGAVVNAPSAPETAPEPAKKKRPLEKDSASASARNSVEPPPKKKAVEKPVEPPPIVPDPPRAKVLPCAICRKPDPTGETSVTCRDCRLTVHHGCYGVGPESCHAKWLCDMCSNDRNPMVSTLYECVLCPVTLTEQELMEAPKSSSHKKKTERDREKERMEKEMVVEAIKLYQHRQEAVGKPIHPREPLKRTVGNNWVHVNCAIWHPEIKFGKADELEPAEGFGLIPRERYRELCKVCKTTAGACVSCHYPSCNAKFHVGCALQAGYTFGFDVTPVKGSRRDSTITMKMGGENGSVSPSIWCPNHAVSSVVHDMSEPTDQNNLTALELYVRTYKQADLSMTGTVRKAAHVQQQQHAQSVFQSNGHATRRASLINSAGSASAGERRNSTSTIQDPTEAVQPSTHAEPLRLQSEHKTCIYCRSSCSPRWWPVQQYPPTSSMLSNGMNHLMNGASPMHSRTISQASNSYVNGDTMRQSEQVYECHKCHIKKPAAPLQPSPETLPAGPFATQTPRGSLLPAPRQPEYTPYASHGQPGSLQNVLTSRPHGPPPPPGPVPSGPEWYSSYDKRLGTHGGPQTNGYGHGQPSPFPGGPLPHLNGFASGPSSGPPPASTTTPLPGPPPPPSSAPSHAHPLPSSGPGPSPHMPPVSTHHHQAPGHYGPLPPPPPPSHSYVGSGLGVPSILSPRAPPARPFGTSMSPPDLHASLHRSPPTHGLPAARPRLYSIDRFGAAPPLAKPHSETQLPGILDEHARPPSSGRYSGPAPSGSGTGGTSGTNGSSGASASPSLKNLLS</sequence>
<evidence type="ECO:0000259" key="8">
    <source>
        <dbReference type="PROSITE" id="PS51038"/>
    </source>
</evidence>
<feature type="compositionally biased region" description="Polar residues" evidence="6">
    <location>
        <begin position="1"/>
        <end position="21"/>
    </location>
</feature>
<dbReference type="PROSITE" id="PS51805">
    <property type="entry name" value="EPHD"/>
    <property type="match status" value="1"/>
</dbReference>
<feature type="compositionally biased region" description="Pro residues" evidence="6">
    <location>
        <begin position="1577"/>
        <end position="1597"/>
    </location>
</feature>
<organism evidence="12 13">
    <name type="scientific">Talaromyces pinophilus</name>
    <name type="common">Penicillium pinophilum</name>
    <dbReference type="NCBI Taxonomy" id="128442"/>
    <lineage>
        <taxon>Eukaryota</taxon>
        <taxon>Fungi</taxon>
        <taxon>Dikarya</taxon>
        <taxon>Ascomycota</taxon>
        <taxon>Pezizomycotina</taxon>
        <taxon>Eurotiomycetes</taxon>
        <taxon>Eurotiomycetidae</taxon>
        <taxon>Eurotiales</taxon>
        <taxon>Trichocomaceae</taxon>
        <taxon>Talaromyces</taxon>
        <taxon>Talaromyces sect. Talaromyces</taxon>
    </lineage>
</organism>
<gene>
    <name evidence="12" type="ORF">TCE0_033f08483</name>
</gene>
<dbReference type="SUPFAM" id="SSF57903">
    <property type="entry name" value="FYVE/PHD zinc finger"/>
    <property type="match status" value="2"/>
</dbReference>
<feature type="region of interest" description="Disordered" evidence="6">
    <location>
        <begin position="1113"/>
        <end position="1134"/>
    </location>
</feature>
<keyword evidence="3" id="KW-0862">Zinc</keyword>
<dbReference type="FunFam" id="2.30.30.490:FF:000018">
    <property type="entry name" value="Lid2 complex component snt2"/>
    <property type="match status" value="1"/>
</dbReference>
<evidence type="ECO:0000256" key="3">
    <source>
        <dbReference type="ARBA" id="ARBA00022833"/>
    </source>
</evidence>
<dbReference type="InterPro" id="IPR011011">
    <property type="entry name" value="Znf_FYVE_PHD"/>
</dbReference>
<dbReference type="Pfam" id="PF00628">
    <property type="entry name" value="PHD"/>
    <property type="match status" value="1"/>
</dbReference>
<accession>A0A6V8HAV0</accession>
<dbReference type="InterPro" id="IPR009057">
    <property type="entry name" value="Homeodomain-like_sf"/>
</dbReference>
<feature type="domain" description="PHD-type" evidence="7">
    <location>
        <begin position="1039"/>
        <end position="1089"/>
    </location>
</feature>
<dbReference type="InterPro" id="IPR000949">
    <property type="entry name" value="ELM2_dom"/>
</dbReference>
<dbReference type="SMART" id="SM00439">
    <property type="entry name" value="BAH"/>
    <property type="match status" value="1"/>
</dbReference>
<feature type="compositionally biased region" description="Polar residues" evidence="6">
    <location>
        <begin position="154"/>
        <end position="176"/>
    </location>
</feature>
<dbReference type="Pfam" id="PF01426">
    <property type="entry name" value="BAH"/>
    <property type="match status" value="1"/>
</dbReference>
<dbReference type="EMBL" id="DF933829">
    <property type="protein sequence ID" value="GAM38049.1"/>
    <property type="molecule type" value="Genomic_DNA"/>
</dbReference>
<feature type="region of interest" description="Disordered" evidence="6">
    <location>
        <begin position="1349"/>
        <end position="1380"/>
    </location>
</feature>
<dbReference type="InterPro" id="IPR034732">
    <property type="entry name" value="EPHD"/>
</dbReference>
<dbReference type="Gene3D" id="2.30.30.490">
    <property type="match status" value="1"/>
</dbReference>
<feature type="compositionally biased region" description="Pro residues" evidence="6">
    <location>
        <begin position="1518"/>
        <end position="1529"/>
    </location>
</feature>
<feature type="compositionally biased region" description="Low complexity" evidence="6">
    <location>
        <begin position="1746"/>
        <end position="1757"/>
    </location>
</feature>
<dbReference type="InterPro" id="IPR001025">
    <property type="entry name" value="BAH_dom"/>
</dbReference>
<feature type="compositionally biased region" description="Pro residues" evidence="6">
    <location>
        <begin position="1607"/>
        <end position="1617"/>
    </location>
</feature>
<dbReference type="InterPro" id="IPR019787">
    <property type="entry name" value="Znf_PHD-finger"/>
</dbReference>
<dbReference type="Proteomes" id="UP000053095">
    <property type="component" value="Unassembled WGS sequence"/>
</dbReference>
<keyword evidence="1" id="KW-0479">Metal-binding</keyword>
<keyword evidence="2 5" id="KW-0863">Zinc-finger</keyword>
<evidence type="ECO:0000313" key="13">
    <source>
        <dbReference type="Proteomes" id="UP000053095"/>
    </source>
</evidence>
<feature type="compositionally biased region" description="Polar residues" evidence="6">
    <location>
        <begin position="245"/>
        <end position="262"/>
    </location>
</feature>
<feature type="compositionally biased region" description="Low complexity" evidence="6">
    <location>
        <begin position="49"/>
        <end position="59"/>
    </location>
</feature>
<dbReference type="InterPro" id="IPR017884">
    <property type="entry name" value="SANT_dom"/>
</dbReference>
<dbReference type="InterPro" id="IPR013083">
    <property type="entry name" value="Znf_RING/FYVE/PHD"/>
</dbReference>
<dbReference type="PANTHER" id="PTHR47672:SF1">
    <property type="entry name" value="E3 UBIQUITIN-PROTEIN LIGASE SNT2"/>
    <property type="match status" value="1"/>
</dbReference>
<evidence type="ECO:0000256" key="6">
    <source>
        <dbReference type="SAM" id="MobiDB-lite"/>
    </source>
</evidence>
<feature type="compositionally biased region" description="Low complexity" evidence="6">
    <location>
        <begin position="189"/>
        <end position="207"/>
    </location>
</feature>
<evidence type="ECO:0000256" key="5">
    <source>
        <dbReference type="PROSITE-ProRule" id="PRU00146"/>
    </source>
</evidence>
<feature type="region of interest" description="Disordered" evidence="6">
    <location>
        <begin position="1463"/>
        <end position="1763"/>
    </location>
</feature>
<feature type="compositionally biased region" description="Low complexity" evidence="6">
    <location>
        <begin position="27"/>
        <end position="37"/>
    </location>
</feature>
<dbReference type="PROSITE" id="PS51156">
    <property type="entry name" value="ELM2"/>
    <property type="match status" value="1"/>
</dbReference>
<dbReference type="Pfam" id="PF13832">
    <property type="entry name" value="zf-HC5HC2H_2"/>
    <property type="match status" value="1"/>
</dbReference>
<dbReference type="Gene3D" id="3.30.40.10">
    <property type="entry name" value="Zinc/RING finger domain, C3HC4 (zinc finger)"/>
    <property type="match status" value="3"/>
</dbReference>
<feature type="compositionally biased region" description="Polar residues" evidence="6">
    <location>
        <begin position="1505"/>
        <end position="1514"/>
    </location>
</feature>
<dbReference type="GO" id="GO:0003682">
    <property type="term" value="F:chromatin binding"/>
    <property type="evidence" value="ECO:0007669"/>
    <property type="project" value="InterPro"/>
</dbReference>
<evidence type="ECO:0000256" key="2">
    <source>
        <dbReference type="ARBA" id="ARBA00022771"/>
    </source>
</evidence>
<feature type="compositionally biased region" description="Low complexity" evidence="6">
    <location>
        <begin position="982"/>
        <end position="991"/>
    </location>
</feature>
<evidence type="ECO:0000259" key="7">
    <source>
        <dbReference type="PROSITE" id="PS50016"/>
    </source>
</evidence>
<dbReference type="GO" id="GO:0004842">
    <property type="term" value="F:ubiquitin-protein transferase activity"/>
    <property type="evidence" value="ECO:0007669"/>
    <property type="project" value="TreeGrafter"/>
</dbReference>
<dbReference type="PANTHER" id="PTHR47672">
    <property type="entry name" value="E3 UBIQUITIN-PROTEIN LIGASE SNT2"/>
    <property type="match status" value="1"/>
</dbReference>
<feature type="compositionally biased region" description="Polar residues" evidence="6">
    <location>
        <begin position="1361"/>
        <end position="1376"/>
    </location>
</feature>
<evidence type="ECO:0000259" key="11">
    <source>
        <dbReference type="PROSITE" id="PS51805"/>
    </source>
</evidence>
<proteinExistence type="predicted"/>
<feature type="compositionally biased region" description="Basic and acidic residues" evidence="6">
    <location>
        <begin position="1125"/>
        <end position="1134"/>
    </location>
</feature>
<feature type="compositionally biased region" description="Acidic residues" evidence="6">
    <location>
        <begin position="518"/>
        <end position="532"/>
    </location>
</feature>
<feature type="domain" description="PHD-type" evidence="11">
    <location>
        <begin position="1148"/>
        <end position="1280"/>
    </location>
</feature>
<feature type="domain" description="BAH" evidence="8">
    <location>
        <begin position="293"/>
        <end position="411"/>
    </location>
</feature>
<dbReference type="SMART" id="SM00249">
    <property type="entry name" value="PHD"/>
    <property type="match status" value="3"/>
</dbReference>
<dbReference type="CDD" id="cd15571">
    <property type="entry name" value="ePHD"/>
    <property type="match status" value="1"/>
</dbReference>
<dbReference type="PROSITE" id="PS51293">
    <property type="entry name" value="SANT"/>
    <property type="match status" value="1"/>
</dbReference>
<dbReference type="Gene3D" id="1.10.10.60">
    <property type="entry name" value="Homeodomain-like"/>
    <property type="match status" value="1"/>
</dbReference>
<feature type="region of interest" description="Disordered" evidence="6">
    <location>
        <begin position="968"/>
        <end position="1032"/>
    </location>
</feature>
<feature type="compositionally biased region" description="Low complexity" evidence="6">
    <location>
        <begin position="71"/>
        <end position="109"/>
    </location>
</feature>
<feature type="compositionally biased region" description="Basic and acidic residues" evidence="6">
    <location>
        <begin position="1015"/>
        <end position="1025"/>
    </location>
</feature>
<dbReference type="GO" id="GO:0008270">
    <property type="term" value="F:zinc ion binding"/>
    <property type="evidence" value="ECO:0007669"/>
    <property type="project" value="UniProtKB-KW"/>
</dbReference>